<evidence type="ECO:0000256" key="2">
    <source>
        <dbReference type="ARBA" id="ARBA00013275"/>
    </source>
</evidence>
<dbReference type="InterPro" id="IPR042099">
    <property type="entry name" value="ANL_N_sf"/>
</dbReference>
<sequence>MKVEVYQSEPGNYNMQDYEQTYKDFDWKSVEQAFSWSKTGKINMAYECIDRHVDEGKGDKIALNYKDDQRHESYTFEDMKKYSNKAANVLKNEADVKKGDRVFIFMSRTPELYFAFLGILKIGAIVGPLFEAFMEKAVADRLENSEAKVIITNKALLPRIPKDKLPHLEKIVVVDNDVEEGYVDFNRSFKEASEDFDIEWLNEDDGLILHYTSGSTGQPKGVLHVQKAMLVHYISGKYVLDLQDEDVYWCTADPGWVTGTSYGVFAPWLNGVTNCIVGGRFSPEQWYKMIQDFKVTVWYTAPTALRMLMSAGDDVVDKYDLSSLRSILSVGEPLNPEVIKWSKDVFHKRVLDTWWMTETGGHMIVNYPAMDIKLGSMGKPLPGIEAAIVDDEGNELPPNRMGNLAIKKGWPSMMHAIWKNPEKYDSYFIGDWYVSGDSAYKDEDGYYWFQGRVDDVIMTAGERVGPFEVESKLVEHEAVAEAGVIGKPDPVRGEIIKAFVALREGYEPSDELKQSIKQFVKEGLSAHSAPREIEFKDKLPKTRSGKIMRRVLKAWELDLDAGDLSTMED</sequence>
<organism evidence="12 13">
    <name type="scientific">Staphylococcus warneri</name>
    <dbReference type="NCBI Taxonomy" id="1292"/>
    <lineage>
        <taxon>Bacteria</taxon>
        <taxon>Bacillati</taxon>
        <taxon>Bacillota</taxon>
        <taxon>Bacilli</taxon>
        <taxon>Bacillales</taxon>
        <taxon>Staphylococcaceae</taxon>
        <taxon>Staphylococcus</taxon>
    </lineage>
</organism>
<dbReference type="SUPFAM" id="SSF56801">
    <property type="entry name" value="Acetyl-CoA synthetase-like"/>
    <property type="match status" value="1"/>
</dbReference>
<dbReference type="GO" id="GO:0006085">
    <property type="term" value="P:acetyl-CoA biosynthetic process"/>
    <property type="evidence" value="ECO:0007669"/>
    <property type="project" value="TreeGrafter"/>
</dbReference>
<comment type="similarity">
    <text evidence="1">Belongs to the ATP-dependent AMP-binding enzyme family.</text>
</comment>
<keyword evidence="9" id="KW-1133">Transmembrane helix</keyword>
<comment type="caution">
    <text evidence="12">The sequence shown here is derived from an EMBL/GenBank/DDBJ whole genome shotgun (WGS) entry which is preliminary data.</text>
</comment>
<dbReference type="Gene3D" id="3.30.300.30">
    <property type="match status" value="1"/>
</dbReference>
<name>A0A2T4Q1S7_STAWA</name>
<keyword evidence="6" id="KW-0067">ATP-binding</keyword>
<dbReference type="PROSITE" id="PS00455">
    <property type="entry name" value="AMP_BINDING"/>
    <property type="match status" value="1"/>
</dbReference>
<feature type="transmembrane region" description="Helical" evidence="9">
    <location>
        <begin position="112"/>
        <end position="130"/>
    </location>
</feature>
<dbReference type="Pfam" id="PF13193">
    <property type="entry name" value="AMP-binding_C"/>
    <property type="match status" value="1"/>
</dbReference>
<evidence type="ECO:0000256" key="8">
    <source>
        <dbReference type="ARBA" id="ARBA00032875"/>
    </source>
</evidence>
<dbReference type="Proteomes" id="UP000240717">
    <property type="component" value="Unassembled WGS sequence"/>
</dbReference>
<evidence type="ECO:0000256" key="9">
    <source>
        <dbReference type="SAM" id="Phobius"/>
    </source>
</evidence>
<dbReference type="GO" id="GO:0005524">
    <property type="term" value="F:ATP binding"/>
    <property type="evidence" value="ECO:0007669"/>
    <property type="project" value="UniProtKB-KW"/>
</dbReference>
<dbReference type="InterPro" id="IPR000873">
    <property type="entry name" value="AMP-dep_synth/lig_dom"/>
</dbReference>
<evidence type="ECO:0000313" key="13">
    <source>
        <dbReference type="Proteomes" id="UP000240717"/>
    </source>
</evidence>
<dbReference type="GO" id="GO:0003987">
    <property type="term" value="F:acetate-CoA ligase activity"/>
    <property type="evidence" value="ECO:0007669"/>
    <property type="project" value="UniProtKB-EC"/>
</dbReference>
<evidence type="ECO:0000259" key="11">
    <source>
        <dbReference type="Pfam" id="PF13193"/>
    </source>
</evidence>
<keyword evidence="9" id="KW-0472">Membrane</keyword>
<evidence type="ECO:0000259" key="10">
    <source>
        <dbReference type="Pfam" id="PF00501"/>
    </source>
</evidence>
<dbReference type="RefSeq" id="WP_107532480.1">
    <property type="nucleotide sequence ID" value="NZ_PZEV01000009.1"/>
</dbReference>
<dbReference type="Pfam" id="PF00501">
    <property type="entry name" value="AMP-binding"/>
    <property type="match status" value="1"/>
</dbReference>
<protein>
    <recommendedName>
        <fullName evidence="3">Putative long chain fatty acid-CoA ligase VraA</fullName>
        <ecNumber evidence="2">6.2.1.1</ecNumber>
    </recommendedName>
    <alternativeName>
        <fullName evidence="8">Acyl-CoA synthetase</fullName>
    </alternativeName>
</protein>
<evidence type="ECO:0000256" key="3">
    <source>
        <dbReference type="ARBA" id="ARBA00017625"/>
    </source>
</evidence>
<evidence type="ECO:0000256" key="7">
    <source>
        <dbReference type="ARBA" id="ARBA00022990"/>
    </source>
</evidence>
<dbReference type="InterPro" id="IPR025110">
    <property type="entry name" value="AMP-bd_C"/>
</dbReference>
<keyword evidence="5" id="KW-0547">Nucleotide-binding</keyword>
<dbReference type="Gene3D" id="3.40.50.12780">
    <property type="entry name" value="N-terminal domain of ligase-like"/>
    <property type="match status" value="1"/>
</dbReference>
<dbReference type="GO" id="GO:0005829">
    <property type="term" value="C:cytosol"/>
    <property type="evidence" value="ECO:0007669"/>
    <property type="project" value="TreeGrafter"/>
</dbReference>
<dbReference type="EMBL" id="PZEV01000009">
    <property type="protein sequence ID" value="PTI51704.1"/>
    <property type="molecule type" value="Genomic_DNA"/>
</dbReference>
<feature type="domain" description="AMP-dependent synthetase/ligase" evidence="10">
    <location>
        <begin position="55"/>
        <end position="409"/>
    </location>
</feature>
<dbReference type="AlphaFoldDB" id="A0A2T4Q1S7"/>
<accession>A0A2T4Q1S7</accession>
<keyword evidence="9" id="KW-0812">Transmembrane</keyword>
<feature type="domain" description="AMP-binding enzyme C-terminal" evidence="11">
    <location>
        <begin position="468"/>
        <end position="546"/>
    </location>
</feature>
<dbReference type="InterPro" id="IPR045851">
    <property type="entry name" value="AMP-bd_C_sf"/>
</dbReference>
<evidence type="ECO:0000256" key="6">
    <source>
        <dbReference type="ARBA" id="ARBA00022840"/>
    </source>
</evidence>
<keyword evidence="4 12" id="KW-0436">Ligase</keyword>
<reference evidence="12 13" key="1">
    <citation type="journal article" date="2016" name="Front. Microbiol.">
        <title>Comprehensive Phylogenetic Analysis of Bovine Non-aureus Staphylococci Species Based on Whole-Genome Sequencing.</title>
        <authorList>
            <person name="Naushad S."/>
            <person name="Barkema H.W."/>
            <person name="Luby C."/>
            <person name="Condas L.A."/>
            <person name="Nobrega D.B."/>
            <person name="Carson D.A."/>
            <person name="De Buck J."/>
        </authorList>
    </citation>
    <scope>NUCLEOTIDE SEQUENCE [LARGE SCALE GENOMIC DNA]</scope>
    <source>
        <strain evidence="12 13">SNUC 2993</strain>
    </source>
</reference>
<dbReference type="EC" id="6.2.1.1" evidence="2"/>
<gene>
    <name evidence="12" type="ORF">BU085_04025</name>
</gene>
<evidence type="ECO:0000256" key="1">
    <source>
        <dbReference type="ARBA" id="ARBA00006432"/>
    </source>
</evidence>
<dbReference type="InterPro" id="IPR020845">
    <property type="entry name" value="AMP-binding_CS"/>
</dbReference>
<evidence type="ECO:0000313" key="12">
    <source>
        <dbReference type="EMBL" id="PTI51704.1"/>
    </source>
</evidence>
<keyword evidence="7" id="KW-0007">Acetylation</keyword>
<evidence type="ECO:0000256" key="5">
    <source>
        <dbReference type="ARBA" id="ARBA00022741"/>
    </source>
</evidence>
<dbReference type="PANTHER" id="PTHR24095:SF14">
    <property type="entry name" value="ACETYL-COENZYME A SYNTHETASE 1"/>
    <property type="match status" value="1"/>
</dbReference>
<dbReference type="NCBIfam" id="NF003313">
    <property type="entry name" value="PRK04319.1"/>
    <property type="match status" value="1"/>
</dbReference>
<dbReference type="STRING" id="1194526.A284_05115"/>
<dbReference type="FunFam" id="3.30.300.30:FF:000005">
    <property type="entry name" value="Acyl-coenzyme A synthetase ACSM5, mitochondrial"/>
    <property type="match status" value="1"/>
</dbReference>
<evidence type="ECO:0000256" key="4">
    <source>
        <dbReference type="ARBA" id="ARBA00022598"/>
    </source>
</evidence>
<proteinExistence type="inferred from homology"/>
<dbReference type="PANTHER" id="PTHR24095">
    <property type="entry name" value="ACETYL-COENZYME A SYNTHETASE"/>
    <property type="match status" value="1"/>
</dbReference>